<dbReference type="STRING" id="4432.A0A1U8BN55"/>
<evidence type="ECO:0000313" key="2">
    <source>
        <dbReference type="Proteomes" id="UP000189703"/>
    </source>
</evidence>
<dbReference type="KEGG" id="nnu:104612677"/>
<keyword evidence="2" id="KW-1185">Reference proteome</keyword>
<evidence type="ECO:0000259" key="1">
    <source>
        <dbReference type="PROSITE" id="PS50879"/>
    </source>
</evidence>
<dbReference type="Proteomes" id="UP000189703">
    <property type="component" value="Unplaced"/>
</dbReference>
<name>A0A1U8BN55_NELNU</name>
<gene>
    <name evidence="3" type="primary">LOC104612677</name>
</gene>
<dbReference type="AlphaFoldDB" id="A0A1U8BN55"/>
<dbReference type="Gene3D" id="3.30.420.10">
    <property type="entry name" value="Ribonuclease H-like superfamily/Ribonuclease H"/>
    <property type="match status" value="1"/>
</dbReference>
<reference evidence="3" key="1">
    <citation type="submission" date="2025-08" db="UniProtKB">
        <authorList>
            <consortium name="RefSeq"/>
        </authorList>
    </citation>
    <scope>IDENTIFICATION</scope>
</reference>
<dbReference type="eggNOG" id="KOG0017">
    <property type="taxonomic scope" value="Eukaryota"/>
</dbReference>
<dbReference type="PANTHER" id="PTHR48475">
    <property type="entry name" value="RIBONUCLEASE H"/>
    <property type="match status" value="1"/>
</dbReference>
<dbReference type="InterPro" id="IPR012337">
    <property type="entry name" value="RNaseH-like_sf"/>
</dbReference>
<dbReference type="InterPro" id="IPR002156">
    <property type="entry name" value="RNaseH_domain"/>
</dbReference>
<dbReference type="OMA" id="PREENSM"/>
<dbReference type="GeneID" id="104612677"/>
<evidence type="ECO:0000313" key="3">
    <source>
        <dbReference type="RefSeq" id="XP_010278499.1"/>
    </source>
</evidence>
<dbReference type="Pfam" id="PF13456">
    <property type="entry name" value="RVT_3"/>
    <property type="match status" value="1"/>
</dbReference>
<dbReference type="PROSITE" id="PS50879">
    <property type="entry name" value="RNASE_H_1"/>
    <property type="match status" value="1"/>
</dbReference>
<dbReference type="GO" id="GO:0004523">
    <property type="term" value="F:RNA-DNA hybrid ribonuclease activity"/>
    <property type="evidence" value="ECO:0007669"/>
    <property type="project" value="InterPro"/>
</dbReference>
<dbReference type="OrthoDB" id="1933881at2759"/>
<dbReference type="GO" id="GO:0003676">
    <property type="term" value="F:nucleic acid binding"/>
    <property type="evidence" value="ECO:0007669"/>
    <property type="project" value="InterPro"/>
</dbReference>
<dbReference type="PANTHER" id="PTHR48475:SF1">
    <property type="entry name" value="RNASE H TYPE-1 DOMAIN-CONTAINING PROTEIN"/>
    <property type="match status" value="1"/>
</dbReference>
<dbReference type="RefSeq" id="XP_010278499.1">
    <property type="nucleotide sequence ID" value="XM_010280197.1"/>
</dbReference>
<sequence length="232" mass="26254">MTQPVLSGRLAKWALLLSEFDITYVLQKVVKGQTLVDFLADHPIPADWEFSEDLPNEEVFYINILLAWVIFFDGAACKDGANAGVVFVLPQREILTYSFVLTKLFSNNMAEYQALIIGLQMALNLEIHYLTIYGGSNFVINQLKTEYEVHKDDLVPYHHYAIQLLKEFENGTIEHVPRSENKQADALANLVVVLPLTGDEATTISVCAKWVLPPKLPQEEIEQKAMWLLCSL</sequence>
<accession>A0A1U8BN55</accession>
<protein>
    <submittedName>
        <fullName evidence="3">Uncharacterized protein LOC104612677</fullName>
    </submittedName>
</protein>
<dbReference type="InterPro" id="IPR036397">
    <property type="entry name" value="RNaseH_sf"/>
</dbReference>
<organism evidence="2 3">
    <name type="scientific">Nelumbo nucifera</name>
    <name type="common">Sacred lotus</name>
    <dbReference type="NCBI Taxonomy" id="4432"/>
    <lineage>
        <taxon>Eukaryota</taxon>
        <taxon>Viridiplantae</taxon>
        <taxon>Streptophyta</taxon>
        <taxon>Embryophyta</taxon>
        <taxon>Tracheophyta</taxon>
        <taxon>Spermatophyta</taxon>
        <taxon>Magnoliopsida</taxon>
        <taxon>Proteales</taxon>
        <taxon>Nelumbonaceae</taxon>
        <taxon>Nelumbo</taxon>
    </lineage>
</organism>
<dbReference type="SUPFAM" id="SSF53098">
    <property type="entry name" value="Ribonuclease H-like"/>
    <property type="match status" value="1"/>
</dbReference>
<proteinExistence type="predicted"/>
<dbReference type="InParanoid" id="A0A1U8BN55"/>
<dbReference type="CDD" id="cd09279">
    <property type="entry name" value="RNase_HI_like"/>
    <property type="match status" value="1"/>
</dbReference>
<feature type="domain" description="RNase H type-1" evidence="1">
    <location>
        <begin position="64"/>
        <end position="193"/>
    </location>
</feature>